<gene>
    <name evidence="2" type="ORF">SAMN04490239_9338</name>
</gene>
<dbReference type="PANTHER" id="PTHR37314:SF4">
    <property type="entry name" value="UPF0700 TRANSMEMBRANE PROTEIN YOAK"/>
    <property type="match status" value="1"/>
</dbReference>
<keyword evidence="1" id="KW-0472">Membrane</keyword>
<keyword evidence="3" id="KW-1185">Reference proteome</keyword>
<evidence type="ECO:0000313" key="2">
    <source>
        <dbReference type="EMBL" id="SED94059.1"/>
    </source>
</evidence>
<organism evidence="2 3">
    <name type="scientific">Rhodococcus koreensis</name>
    <dbReference type="NCBI Taxonomy" id="99653"/>
    <lineage>
        <taxon>Bacteria</taxon>
        <taxon>Bacillati</taxon>
        <taxon>Actinomycetota</taxon>
        <taxon>Actinomycetes</taxon>
        <taxon>Mycobacteriales</taxon>
        <taxon>Nocardiaceae</taxon>
        <taxon>Rhodococcus</taxon>
    </lineage>
</organism>
<dbReference type="PANTHER" id="PTHR37314">
    <property type="entry name" value="SLR0142 PROTEIN"/>
    <property type="match status" value="1"/>
</dbReference>
<feature type="transmembrane region" description="Helical" evidence="1">
    <location>
        <begin position="120"/>
        <end position="142"/>
    </location>
</feature>
<reference evidence="3" key="1">
    <citation type="submission" date="2016-10" db="EMBL/GenBank/DDBJ databases">
        <authorList>
            <person name="Varghese N."/>
            <person name="Submissions S."/>
        </authorList>
    </citation>
    <scope>NUCLEOTIDE SEQUENCE [LARGE SCALE GENOMIC DNA]</scope>
    <source>
        <strain evidence="3">DSM 44498</strain>
    </source>
</reference>
<keyword evidence="1" id="KW-1133">Transmembrane helix</keyword>
<dbReference type="Pfam" id="PF06912">
    <property type="entry name" value="DUF1275"/>
    <property type="match status" value="1"/>
</dbReference>
<keyword evidence="1" id="KW-0812">Transmembrane</keyword>
<evidence type="ECO:0000313" key="3">
    <source>
        <dbReference type="Proteomes" id="UP000183561"/>
    </source>
</evidence>
<protein>
    <submittedName>
        <fullName evidence="2">Uncharacterized membrane protein YoaK, UPF0700 family</fullName>
    </submittedName>
</protein>
<feature type="transmembrane region" description="Helical" evidence="1">
    <location>
        <begin position="163"/>
        <end position="181"/>
    </location>
</feature>
<dbReference type="EMBL" id="FNSV01000007">
    <property type="protein sequence ID" value="SED94059.1"/>
    <property type="molecule type" value="Genomic_DNA"/>
</dbReference>
<evidence type="ECO:0000256" key="1">
    <source>
        <dbReference type="SAM" id="Phobius"/>
    </source>
</evidence>
<feature type="transmembrane region" description="Helical" evidence="1">
    <location>
        <begin position="61"/>
        <end position="84"/>
    </location>
</feature>
<name>A0A1H5ESM9_9NOCA</name>
<dbReference type="RefSeq" id="WP_244163944.1">
    <property type="nucleotide sequence ID" value="NZ_FNSV01000007.1"/>
</dbReference>
<dbReference type="Proteomes" id="UP000183561">
    <property type="component" value="Unassembled WGS sequence"/>
</dbReference>
<dbReference type="AlphaFoldDB" id="A0A1H5ESM9"/>
<sequence length="221" mass="22766">MSTTDAEMTARPRSRRPVETIVAMHLGFVDAFGFVLLGGFFVSSIDATTTRTGVALGSSSWFVLGLGGAILAGFVVGVVLAAVVGRMWPRQRVPRVLLLAAVLLAAAGALHAVTTTAPPIGFALALAMGAEATLLEIGGLLAEAARSLTDRLFGRGPHRWVRYLRLWAAVAVGAAAGAVTYRVLGFGALWVAAGAATLAAYAFRNSPTDPTDAAGPYGLES</sequence>
<feature type="transmembrane region" description="Helical" evidence="1">
    <location>
        <begin position="21"/>
        <end position="41"/>
    </location>
</feature>
<proteinExistence type="predicted"/>
<feature type="transmembrane region" description="Helical" evidence="1">
    <location>
        <begin position="96"/>
        <end position="114"/>
    </location>
</feature>
<accession>A0A1H5ESM9</accession>
<dbReference type="InterPro" id="IPR010699">
    <property type="entry name" value="DUF1275"/>
</dbReference>